<protein>
    <submittedName>
        <fullName evidence="2">Uncharacterized protein</fullName>
    </submittedName>
</protein>
<comment type="caution">
    <text evidence="2">The sequence shown here is derived from an EMBL/GenBank/DDBJ whole genome shotgun (WGS) entry which is preliminary data.</text>
</comment>
<reference evidence="2" key="1">
    <citation type="journal article" date="2022" name="Front. Genet.">
        <title>Chromosome-Scale Assembly of the Dendrobium nobile Genome Provides Insights Into the Molecular Mechanism of the Biosynthesis of the Medicinal Active Ingredient of Dendrobium.</title>
        <authorList>
            <person name="Xu Q."/>
            <person name="Niu S.-C."/>
            <person name="Li K.-L."/>
            <person name="Zheng P.-J."/>
            <person name="Zhang X.-J."/>
            <person name="Jia Y."/>
            <person name="Liu Y."/>
            <person name="Niu Y.-X."/>
            <person name="Yu L.-H."/>
            <person name="Chen D.-F."/>
            <person name="Zhang G.-Q."/>
        </authorList>
    </citation>
    <scope>NUCLEOTIDE SEQUENCE</scope>
    <source>
        <tissue evidence="2">Leaf</tissue>
    </source>
</reference>
<dbReference type="Proteomes" id="UP000829196">
    <property type="component" value="Unassembled WGS sequence"/>
</dbReference>
<feature type="region of interest" description="Disordered" evidence="1">
    <location>
        <begin position="90"/>
        <end position="161"/>
    </location>
</feature>
<evidence type="ECO:0000313" key="3">
    <source>
        <dbReference type="Proteomes" id="UP000829196"/>
    </source>
</evidence>
<organism evidence="2 3">
    <name type="scientific">Dendrobium nobile</name>
    <name type="common">Orchid</name>
    <dbReference type="NCBI Taxonomy" id="94219"/>
    <lineage>
        <taxon>Eukaryota</taxon>
        <taxon>Viridiplantae</taxon>
        <taxon>Streptophyta</taxon>
        <taxon>Embryophyta</taxon>
        <taxon>Tracheophyta</taxon>
        <taxon>Spermatophyta</taxon>
        <taxon>Magnoliopsida</taxon>
        <taxon>Liliopsida</taxon>
        <taxon>Asparagales</taxon>
        <taxon>Orchidaceae</taxon>
        <taxon>Epidendroideae</taxon>
        <taxon>Malaxideae</taxon>
        <taxon>Dendrobiinae</taxon>
        <taxon>Dendrobium</taxon>
    </lineage>
</organism>
<evidence type="ECO:0000313" key="2">
    <source>
        <dbReference type="EMBL" id="KAI0488672.1"/>
    </source>
</evidence>
<evidence type="ECO:0000256" key="1">
    <source>
        <dbReference type="SAM" id="MobiDB-lite"/>
    </source>
</evidence>
<dbReference type="EMBL" id="JAGYWB010000019">
    <property type="protein sequence ID" value="KAI0488672.1"/>
    <property type="molecule type" value="Genomic_DNA"/>
</dbReference>
<gene>
    <name evidence="2" type="ORF">KFK09_028511</name>
</gene>
<feature type="compositionally biased region" description="Basic and acidic residues" evidence="1">
    <location>
        <begin position="90"/>
        <end position="104"/>
    </location>
</feature>
<name>A0A8T3A3H8_DENNO</name>
<proteinExistence type="predicted"/>
<accession>A0A8T3A3H8</accession>
<keyword evidence="3" id="KW-1185">Reference proteome</keyword>
<sequence>MCRKISHSVPTILKEEAREVDEQGEKVERYRNRKKAGCQGRDFGPGLCEARKGGARASASEKGDRVARADNEVFIPGRRRRAWSECVKPKEKELREREASEPKSDLGFPWDSQTREEARRRDFSVQEKSREKGIREFGLGTEREQRGEEIESESERMFRSL</sequence>
<feature type="compositionally biased region" description="Basic and acidic residues" evidence="1">
    <location>
        <begin position="113"/>
        <end position="161"/>
    </location>
</feature>
<dbReference type="AlphaFoldDB" id="A0A8T3A3H8"/>